<proteinExistence type="inferred from homology"/>
<evidence type="ECO:0000256" key="3">
    <source>
        <dbReference type="ARBA" id="ARBA00022801"/>
    </source>
</evidence>
<dbReference type="PANTHER" id="PTHR47359:SF3">
    <property type="entry name" value="NLP_P60 DOMAIN-CONTAINING PROTEIN-RELATED"/>
    <property type="match status" value="1"/>
</dbReference>
<dbReference type="InterPro" id="IPR038765">
    <property type="entry name" value="Papain-like_cys_pep_sf"/>
</dbReference>
<evidence type="ECO:0000313" key="8">
    <source>
        <dbReference type="EMBL" id="KIU15607.1"/>
    </source>
</evidence>
<comment type="caution">
    <text evidence="8">The sequence shown here is derived from an EMBL/GenBank/DDBJ whole genome shotgun (WGS) entry which is preliminary data.</text>
</comment>
<feature type="coiled-coil region" evidence="5">
    <location>
        <begin position="102"/>
        <end position="153"/>
    </location>
</feature>
<dbReference type="Gene3D" id="3.90.1720.10">
    <property type="entry name" value="endopeptidase domain like (from Nostoc punctiforme)"/>
    <property type="match status" value="1"/>
</dbReference>
<feature type="domain" description="NlpC/P60" evidence="7">
    <location>
        <begin position="255"/>
        <end position="369"/>
    </location>
</feature>
<accession>A0A0D1LBS1</accession>
<evidence type="ECO:0000256" key="6">
    <source>
        <dbReference type="SAM" id="MobiDB-lite"/>
    </source>
</evidence>
<dbReference type="EMBL" id="JXST01000025">
    <property type="protein sequence ID" value="KIU15607.1"/>
    <property type="molecule type" value="Genomic_DNA"/>
</dbReference>
<dbReference type="Pfam" id="PF00877">
    <property type="entry name" value="NLPC_P60"/>
    <property type="match status" value="1"/>
</dbReference>
<dbReference type="InterPro" id="IPR051794">
    <property type="entry name" value="PG_Endopeptidase_C40"/>
</dbReference>
<dbReference type="SUPFAM" id="SSF54001">
    <property type="entry name" value="Cysteine proteinases"/>
    <property type="match status" value="1"/>
</dbReference>
<dbReference type="OrthoDB" id="9815778at2"/>
<evidence type="ECO:0000256" key="2">
    <source>
        <dbReference type="ARBA" id="ARBA00022670"/>
    </source>
</evidence>
<keyword evidence="3 8" id="KW-0378">Hydrolase</keyword>
<feature type="region of interest" description="Disordered" evidence="6">
    <location>
        <begin position="222"/>
        <end position="251"/>
    </location>
</feature>
<evidence type="ECO:0000256" key="1">
    <source>
        <dbReference type="ARBA" id="ARBA00007074"/>
    </source>
</evidence>
<name>A0A0D1LBS1_9MYCO</name>
<dbReference type="STRING" id="280871.TL10_18130"/>
<dbReference type="PATRIC" id="fig|280871.6.peg.3750"/>
<dbReference type="AlphaFoldDB" id="A0A0D1LBS1"/>
<evidence type="ECO:0000256" key="4">
    <source>
        <dbReference type="ARBA" id="ARBA00022807"/>
    </source>
</evidence>
<dbReference type="PANTHER" id="PTHR47359">
    <property type="entry name" value="PEPTIDOGLYCAN DL-ENDOPEPTIDASE CWLO"/>
    <property type="match status" value="1"/>
</dbReference>
<evidence type="ECO:0000313" key="9">
    <source>
        <dbReference type="Proteomes" id="UP000032221"/>
    </source>
</evidence>
<comment type="similarity">
    <text evidence="1">Belongs to the peptidase C40 family.</text>
</comment>
<reference evidence="8 9" key="1">
    <citation type="submission" date="2015-01" db="EMBL/GenBank/DDBJ databases">
        <title>Genome sequence of Mycobacterium llatzerense and Mycobacterium immunogenum recovered from brain abscess.</title>
        <authorList>
            <person name="Greninger A.L."/>
            <person name="Langelier C."/>
            <person name="Cunningham G."/>
            <person name="Chiu C.Y."/>
            <person name="Miller S."/>
        </authorList>
    </citation>
    <scope>NUCLEOTIDE SEQUENCE [LARGE SCALE GENOMIC DNA]</scope>
    <source>
        <strain evidence="8 9">CLUC14</strain>
    </source>
</reference>
<keyword evidence="9" id="KW-1185">Reference proteome</keyword>
<keyword evidence="4" id="KW-0788">Thiol protease</keyword>
<dbReference type="RefSeq" id="WP_043986694.1">
    <property type="nucleotide sequence ID" value="NZ_JXST01000025.1"/>
</dbReference>
<keyword evidence="5" id="KW-0175">Coiled coil</keyword>
<dbReference type="GO" id="GO:0008234">
    <property type="term" value="F:cysteine-type peptidase activity"/>
    <property type="evidence" value="ECO:0007669"/>
    <property type="project" value="UniProtKB-KW"/>
</dbReference>
<protein>
    <submittedName>
        <fullName evidence="8">Glycoside hydrolase</fullName>
    </submittedName>
</protein>
<feature type="region of interest" description="Disordered" evidence="6">
    <location>
        <begin position="161"/>
        <end position="208"/>
    </location>
</feature>
<feature type="compositionally biased region" description="Gly residues" evidence="6">
    <location>
        <begin position="181"/>
        <end position="193"/>
    </location>
</feature>
<evidence type="ECO:0000259" key="7">
    <source>
        <dbReference type="PROSITE" id="PS51935"/>
    </source>
</evidence>
<gene>
    <name evidence="8" type="ORF">TL10_18130</name>
</gene>
<organism evidence="8 9">
    <name type="scientific">Mycolicibacterium llatzerense</name>
    <dbReference type="NCBI Taxonomy" id="280871"/>
    <lineage>
        <taxon>Bacteria</taxon>
        <taxon>Bacillati</taxon>
        <taxon>Actinomycetota</taxon>
        <taxon>Actinomycetes</taxon>
        <taxon>Mycobacteriales</taxon>
        <taxon>Mycobacteriaceae</taxon>
        <taxon>Mycolicibacterium</taxon>
    </lineage>
</organism>
<dbReference type="PROSITE" id="PS51935">
    <property type="entry name" value="NLPC_P60"/>
    <property type="match status" value="1"/>
</dbReference>
<sequence>MIGSLTSALAAPIREVQALLGPGFPGPDPADALRTVQSGLDGVATAADNAWQQTQGQWTGAAAGSAGQFANAAVTAIVAMAMTAGQLSTHTQQAAAAVSRARERLDTILRNFETRAAELEATLESPADAAALIDEASRALDEAITVVDELHTELAAQAEQVTATAGTPPPQNGSPWEASGSGAGTGSTAGTGAGMSLPSLGTPAGQGADWASGLAAPAAHAAQAALTHRRPPDPGKFGAGEAVTLPDGSTATAPNKVAADAVRHALTQLGVPYVWGGTTPGVGLDCSGLTQWAYREAGLDLPRLAQEQDIGAAVDRGSLRPGDLAVWDGHVAMIVGNGLMVEAGDPVQLSPIRTTNLDQGFHGFFRPTA</sequence>
<evidence type="ECO:0000256" key="5">
    <source>
        <dbReference type="SAM" id="Coils"/>
    </source>
</evidence>
<dbReference type="Proteomes" id="UP000032221">
    <property type="component" value="Unassembled WGS sequence"/>
</dbReference>
<dbReference type="InterPro" id="IPR000064">
    <property type="entry name" value="NLP_P60_dom"/>
</dbReference>
<keyword evidence="2" id="KW-0645">Protease</keyword>
<dbReference type="GO" id="GO:0006508">
    <property type="term" value="P:proteolysis"/>
    <property type="evidence" value="ECO:0007669"/>
    <property type="project" value="UniProtKB-KW"/>
</dbReference>